<dbReference type="Gene3D" id="1.20.120.520">
    <property type="entry name" value="nmb1532 protein domain like"/>
    <property type="match status" value="1"/>
</dbReference>
<feature type="region of interest" description="Disordered" evidence="1">
    <location>
        <begin position="1"/>
        <end position="21"/>
    </location>
</feature>
<dbReference type="PANTHER" id="PTHR35585:SF1">
    <property type="entry name" value="HHE DOMAIN PROTEIN (AFU_ORTHOLOGUE AFUA_4G00730)"/>
    <property type="match status" value="1"/>
</dbReference>
<dbReference type="PANTHER" id="PTHR35585">
    <property type="entry name" value="HHE DOMAIN PROTEIN (AFU_ORTHOLOGUE AFUA_4G00730)"/>
    <property type="match status" value="1"/>
</dbReference>
<protein>
    <submittedName>
        <fullName evidence="3">Hemerythrin domain-containing protein</fullName>
    </submittedName>
</protein>
<evidence type="ECO:0000256" key="1">
    <source>
        <dbReference type="SAM" id="MobiDB-lite"/>
    </source>
</evidence>
<dbReference type="RefSeq" id="WP_336392616.1">
    <property type="nucleotide sequence ID" value="NZ_JBAPLV010000021.1"/>
</dbReference>
<comment type="caution">
    <text evidence="3">The sequence shown here is derived from an EMBL/GenBank/DDBJ whole genome shotgun (WGS) entry which is preliminary data.</text>
</comment>
<reference evidence="3 4" key="1">
    <citation type="submission" date="2024-03" db="EMBL/GenBank/DDBJ databases">
        <title>Draft genome sequence of Klenkia terrae.</title>
        <authorList>
            <person name="Duangmal K."/>
            <person name="Chantavorakit T."/>
        </authorList>
    </citation>
    <scope>NUCLEOTIDE SEQUENCE [LARGE SCALE GENOMIC DNA]</scope>
    <source>
        <strain evidence="3 4">JCM 17786</strain>
    </source>
</reference>
<evidence type="ECO:0000259" key="2">
    <source>
        <dbReference type="Pfam" id="PF01814"/>
    </source>
</evidence>
<dbReference type="EMBL" id="JBAPLV010000021">
    <property type="protein sequence ID" value="MEI4280284.1"/>
    <property type="molecule type" value="Genomic_DNA"/>
</dbReference>
<keyword evidence="4" id="KW-1185">Reference proteome</keyword>
<proteinExistence type="predicted"/>
<dbReference type="Pfam" id="PF01814">
    <property type="entry name" value="Hemerythrin"/>
    <property type="match status" value="1"/>
</dbReference>
<sequence>MPPLPSIADRPVAELGGPGSVLSRQRADHVELDRLLHELSGTTGAEQRRVLRRIDRLVFSHAFAEETVLWPVLRRVLPDGEDLTTQVEREHQEVNDLVSSLEEMSDDDPARAALLDRLTTVLREDVRDEEDELFPRLRERLDDAALRRLGLAWAVVSRVSPTRPHPTVARRPPGNALSGLPLSVLDRSRDHLDALADALADARAGQRPGLVARTLSAALARAAGWIERTPPARHGDTPATHR</sequence>
<dbReference type="Proteomes" id="UP001373496">
    <property type="component" value="Unassembled WGS sequence"/>
</dbReference>
<organism evidence="3 4">
    <name type="scientific">Klenkia terrae</name>
    <dbReference type="NCBI Taxonomy" id="1052259"/>
    <lineage>
        <taxon>Bacteria</taxon>
        <taxon>Bacillati</taxon>
        <taxon>Actinomycetota</taxon>
        <taxon>Actinomycetes</taxon>
        <taxon>Geodermatophilales</taxon>
        <taxon>Geodermatophilaceae</taxon>
        <taxon>Klenkia</taxon>
    </lineage>
</organism>
<feature type="domain" description="Hemerythrin-like" evidence="2">
    <location>
        <begin position="24"/>
        <end position="137"/>
    </location>
</feature>
<evidence type="ECO:0000313" key="3">
    <source>
        <dbReference type="EMBL" id="MEI4280284.1"/>
    </source>
</evidence>
<evidence type="ECO:0000313" key="4">
    <source>
        <dbReference type="Proteomes" id="UP001373496"/>
    </source>
</evidence>
<name>A0ABU8E9I8_9ACTN</name>
<gene>
    <name evidence="3" type="ORF">UXQ13_17560</name>
</gene>
<dbReference type="InterPro" id="IPR012312">
    <property type="entry name" value="Hemerythrin-like"/>
</dbReference>
<accession>A0ABU8E9I8</accession>